<sequence length="1119" mass="119816">MRSLQSLSLSFVIAFLLVTTLSAQTEQLLVDENFQFWTGFTATTANPDLMVNKTTMISDEALVYTMHGVSVLPGGYAKDETTNSLSTAGCLKMQKNTEVVTEGVSMSIEISPLKSITKVWFVECTTGSNRGFQVWKKGANDADWVSIHNAVCNPSSGMAVNLTINEENVALKFTNLAPGQYAFLSDLKIWGNVTGVAIPPVVQSVTPTNNATIPVSGAITIVFSENISRGTGDIRIGDEIIDEQNISIQNETITIQYSGLLTDRSYELVIPAGAFKNAANTSTASETRLNYKTPDTILPTLTKSSVTGDAVLPVNGFISLIMSESCQAGTSSITIGTKSLSAAVSASNSNLIYLNYSGLAYDTEYTVDIPSGAITDLSGNPYAGTSFTFRTEVDAKGDLLFGFIPDAITFPSSSSGTVTQNINGYNVEFGGVASAGARNAGTYTYAFKCNYVQLPELPSVGELSFYIQSGGGTVPQEYYLQKLSADGTSWNTIETFILGNNDRNTIRSAAAQSSVPVTLRLMYNTAQLWFYDVQVFAYADNSPIDDGQPPVVVSSVPAVSAADVPVNGTVRLIFSENVKTGTGNIQLDGKALTPGVIGKNVTLPYSNLKYATNYTLAVPAGAFKDMFDNDCLSFTLTFTTRAKPAVTPKVFDFVVAADGSGDGLTIQSAFDAVPLNNASQFLIFVKNGVYPEYPTLAKTKNHVSLTGQSRDGVIITGNRRSGVDGYTTSTCQTLEILADDFYCENITVRNTAGIGAGQAVALKVYADKAVFKNVLLDGYQDTHLTSNTGSHRQYYLKCDIRGTVDFIFGNGVCYFDQCLLYVHDRSTANVIVAPSTSATNTYGYVFSDCTIDGAGSQDGVYNLGRPWQNEPRTVYLNTKMSILPASGAWINMSAIPALFAEYGSVNASGYPVDLSQRNRFFSYTDAGNNVITGSSPVAVLTETEAATYTRESVLAGADSWDAGRKTETTSAIQRIGINGGLMSWDAVDGAICYVIAKDGEPELITTETQLNIDVNSVYKVTPVSEFGALGVPAEVGLTAVHSVADDLPGLKYNAVRDNLEFIRANLIQGIEIYSAGGQKILHKTGDVSIIPVNGLSPGFYLVKIITTTNQKVVSRFIRK</sequence>
<dbReference type="EMBL" id="VSSQ01000492">
    <property type="protein sequence ID" value="MPL96034.1"/>
    <property type="molecule type" value="Genomic_DNA"/>
</dbReference>
<dbReference type="InterPro" id="IPR026444">
    <property type="entry name" value="Secre_tail"/>
</dbReference>
<dbReference type="InterPro" id="IPR000070">
    <property type="entry name" value="Pectinesterase_cat"/>
</dbReference>
<dbReference type="InterPro" id="IPR011050">
    <property type="entry name" value="Pectin_lyase_fold/virulence"/>
</dbReference>
<dbReference type="AlphaFoldDB" id="A0A644VX30"/>
<evidence type="ECO:0000256" key="2">
    <source>
        <dbReference type="ARBA" id="ARBA00022729"/>
    </source>
</evidence>
<dbReference type="PROSITE" id="PS00503">
    <property type="entry name" value="PECTINESTERASE_2"/>
    <property type="match status" value="1"/>
</dbReference>
<name>A0A644VX30_9ZZZZ</name>
<evidence type="ECO:0000313" key="7">
    <source>
        <dbReference type="EMBL" id="MPL96034.1"/>
    </source>
</evidence>
<gene>
    <name evidence="7" type="ORF">SDC9_42209</name>
</gene>
<proteinExistence type="inferred from homology"/>
<feature type="domain" description="SbsA Ig-like" evidence="6">
    <location>
        <begin position="295"/>
        <end position="391"/>
    </location>
</feature>
<evidence type="ECO:0000256" key="3">
    <source>
        <dbReference type="ARBA" id="ARBA00022801"/>
    </source>
</evidence>
<dbReference type="InterPro" id="IPR033131">
    <property type="entry name" value="Pectinesterase_Asp_AS"/>
</dbReference>
<feature type="domain" description="SbsA Ig-like" evidence="6">
    <location>
        <begin position="198"/>
        <end position="293"/>
    </location>
</feature>
<dbReference type="PANTHER" id="PTHR31321">
    <property type="entry name" value="ACYL-COA THIOESTER HYDROLASE YBHC-RELATED"/>
    <property type="match status" value="1"/>
</dbReference>
<keyword evidence="3" id="KW-0378">Hydrolase</keyword>
<comment type="similarity">
    <text evidence="1">Belongs to the pectinesterase family.</text>
</comment>
<evidence type="ECO:0000256" key="4">
    <source>
        <dbReference type="ARBA" id="ARBA00023085"/>
    </source>
</evidence>
<dbReference type="SUPFAM" id="SSF51126">
    <property type="entry name" value="Pectin lyase-like"/>
    <property type="match status" value="1"/>
</dbReference>
<accession>A0A644VX30</accession>
<organism evidence="7">
    <name type="scientific">bioreactor metagenome</name>
    <dbReference type="NCBI Taxonomy" id="1076179"/>
    <lineage>
        <taxon>unclassified sequences</taxon>
        <taxon>metagenomes</taxon>
        <taxon>ecological metagenomes</taxon>
    </lineage>
</organism>
<comment type="caution">
    <text evidence="7">The sequence shown here is derived from an EMBL/GenBank/DDBJ whole genome shotgun (WGS) entry which is preliminary data.</text>
</comment>
<evidence type="ECO:0008006" key="8">
    <source>
        <dbReference type="Google" id="ProtNLM"/>
    </source>
</evidence>
<dbReference type="GO" id="GO:0042545">
    <property type="term" value="P:cell wall modification"/>
    <property type="evidence" value="ECO:0007669"/>
    <property type="project" value="InterPro"/>
</dbReference>
<dbReference type="Pfam" id="PF13205">
    <property type="entry name" value="Big_5"/>
    <property type="match status" value="3"/>
</dbReference>
<evidence type="ECO:0000259" key="6">
    <source>
        <dbReference type="Pfam" id="PF13205"/>
    </source>
</evidence>
<feature type="domain" description="Pectinesterase catalytic" evidence="5">
    <location>
        <begin position="652"/>
        <end position="924"/>
    </location>
</feature>
<feature type="domain" description="SbsA Ig-like" evidence="6">
    <location>
        <begin position="546"/>
        <end position="640"/>
    </location>
</feature>
<dbReference type="InterPro" id="IPR012334">
    <property type="entry name" value="Pectin_lyas_fold"/>
</dbReference>
<keyword evidence="2" id="KW-0732">Signal</keyword>
<dbReference type="NCBIfam" id="TIGR04183">
    <property type="entry name" value="Por_Secre_tail"/>
    <property type="match status" value="1"/>
</dbReference>
<protein>
    <recommendedName>
        <fullName evidence="8">Pectinesterase catalytic domain-containing protein</fullName>
    </recommendedName>
</protein>
<reference evidence="7" key="1">
    <citation type="submission" date="2019-08" db="EMBL/GenBank/DDBJ databases">
        <authorList>
            <person name="Kucharzyk K."/>
            <person name="Murdoch R.W."/>
            <person name="Higgins S."/>
            <person name="Loffler F."/>
        </authorList>
    </citation>
    <scope>NUCLEOTIDE SEQUENCE</scope>
</reference>
<dbReference type="Pfam" id="PF01095">
    <property type="entry name" value="Pectinesterase"/>
    <property type="match status" value="1"/>
</dbReference>
<dbReference type="PANTHER" id="PTHR31321:SF57">
    <property type="entry name" value="PECTINESTERASE 53-RELATED"/>
    <property type="match status" value="1"/>
</dbReference>
<dbReference type="InterPro" id="IPR032812">
    <property type="entry name" value="SbsA_Ig"/>
</dbReference>
<dbReference type="GO" id="GO:0030599">
    <property type="term" value="F:pectinesterase activity"/>
    <property type="evidence" value="ECO:0007669"/>
    <property type="project" value="InterPro"/>
</dbReference>
<keyword evidence="4" id="KW-0063">Aspartyl esterase</keyword>
<evidence type="ECO:0000259" key="5">
    <source>
        <dbReference type="Pfam" id="PF01095"/>
    </source>
</evidence>
<dbReference type="Gene3D" id="2.160.20.10">
    <property type="entry name" value="Single-stranded right-handed beta-helix, Pectin lyase-like"/>
    <property type="match status" value="1"/>
</dbReference>
<dbReference type="GO" id="GO:0009279">
    <property type="term" value="C:cell outer membrane"/>
    <property type="evidence" value="ECO:0007669"/>
    <property type="project" value="TreeGrafter"/>
</dbReference>
<evidence type="ECO:0000256" key="1">
    <source>
        <dbReference type="ARBA" id="ARBA00008891"/>
    </source>
</evidence>